<gene>
    <name evidence="3" type="ORF">FOJ82_03930</name>
</gene>
<dbReference type="Gene3D" id="3.30.420.40">
    <property type="match status" value="2"/>
</dbReference>
<dbReference type="Proteomes" id="UP000317638">
    <property type="component" value="Unassembled WGS sequence"/>
</dbReference>
<dbReference type="SUPFAM" id="SSF53067">
    <property type="entry name" value="Actin-like ATPase domain"/>
    <property type="match status" value="1"/>
</dbReference>
<name>A0A553K5P1_9ACTN</name>
<dbReference type="AlphaFoldDB" id="A0A553K5P1"/>
<dbReference type="InterPro" id="IPR000600">
    <property type="entry name" value="ROK"/>
</dbReference>
<organism evidence="3 4">
    <name type="scientific">Tessaracoccus rhinocerotis</name>
    <dbReference type="NCBI Taxonomy" id="1689449"/>
    <lineage>
        <taxon>Bacteria</taxon>
        <taxon>Bacillati</taxon>
        <taxon>Actinomycetota</taxon>
        <taxon>Actinomycetes</taxon>
        <taxon>Propionibacteriales</taxon>
        <taxon>Propionibacteriaceae</taxon>
        <taxon>Tessaracoccus</taxon>
    </lineage>
</organism>
<protein>
    <submittedName>
        <fullName evidence="3">ROK family protein</fullName>
    </submittedName>
</protein>
<keyword evidence="4" id="KW-1185">Reference proteome</keyword>
<comment type="caution">
    <text evidence="3">The sequence shown here is derived from an EMBL/GenBank/DDBJ whole genome shotgun (WGS) entry which is preliminary data.</text>
</comment>
<evidence type="ECO:0000313" key="4">
    <source>
        <dbReference type="Proteomes" id="UP000317638"/>
    </source>
</evidence>
<comment type="similarity">
    <text evidence="1">Belongs to the ROK (NagC/XylR) family.</text>
</comment>
<sequence>MPEEEPSGAAEPLKRRARPTSSLRSGQPGARQSDLRERNLSLVFRQVLACTEPPSRADVSALTGLTRSTVSRLVDELLGGGMLLELEALGTGRAGRPALPLVPAAGALLSLGMELNVSHMAVFVMDLDGTVLASGTEDGDYAHSSPTAVLGRLAEITRSALAESGSGHLVGAAIAVPGLVDSNRGVLLRAPNLGWVDVPVAEILRAALALGDDVELVVGNEADFAAETIAMDAPGKPSELGDFLYISGETGIGSSAVVGAGVAGGRHGWAGELGHICADPNGPLCGCGATGCVEAFAGAKAVRERAGVDTIEELMAAAEQDRPAAVEALRRAGAALGVGVAAALNLLDLPVVVIGGHLGRLGKWVVPAMQEQLEHRVLAYELSPPEIIPVANDVSPAAQGAALAAFTPLLAHPSAWLEVAGAA</sequence>
<proteinExistence type="inferred from homology"/>
<feature type="region of interest" description="Disordered" evidence="2">
    <location>
        <begin position="1"/>
        <end position="35"/>
    </location>
</feature>
<dbReference type="Pfam" id="PF00480">
    <property type="entry name" value="ROK"/>
    <property type="match status" value="1"/>
</dbReference>
<dbReference type="Gene3D" id="1.10.10.10">
    <property type="entry name" value="Winged helix-like DNA-binding domain superfamily/Winged helix DNA-binding domain"/>
    <property type="match status" value="1"/>
</dbReference>
<accession>A0A553K5P1</accession>
<dbReference type="EMBL" id="VKKG01000001">
    <property type="protein sequence ID" value="TRY20027.1"/>
    <property type="molecule type" value="Genomic_DNA"/>
</dbReference>
<dbReference type="InterPro" id="IPR043129">
    <property type="entry name" value="ATPase_NBD"/>
</dbReference>
<dbReference type="InterPro" id="IPR036388">
    <property type="entry name" value="WH-like_DNA-bd_sf"/>
</dbReference>
<dbReference type="PANTHER" id="PTHR18964">
    <property type="entry name" value="ROK (REPRESSOR, ORF, KINASE) FAMILY"/>
    <property type="match status" value="1"/>
</dbReference>
<evidence type="ECO:0000313" key="3">
    <source>
        <dbReference type="EMBL" id="TRY20027.1"/>
    </source>
</evidence>
<dbReference type="OrthoDB" id="3225083at2"/>
<dbReference type="RefSeq" id="WP_143937111.1">
    <property type="nucleotide sequence ID" value="NZ_VKKG01000001.1"/>
</dbReference>
<dbReference type="SUPFAM" id="SSF46785">
    <property type="entry name" value="Winged helix' DNA-binding domain"/>
    <property type="match status" value="1"/>
</dbReference>
<evidence type="ECO:0000256" key="1">
    <source>
        <dbReference type="ARBA" id="ARBA00006479"/>
    </source>
</evidence>
<dbReference type="PANTHER" id="PTHR18964:SF149">
    <property type="entry name" value="BIFUNCTIONAL UDP-N-ACETYLGLUCOSAMINE 2-EPIMERASE_N-ACETYLMANNOSAMINE KINASE"/>
    <property type="match status" value="1"/>
</dbReference>
<dbReference type="InterPro" id="IPR036390">
    <property type="entry name" value="WH_DNA-bd_sf"/>
</dbReference>
<reference evidence="3 4" key="1">
    <citation type="submission" date="2019-07" db="EMBL/GenBank/DDBJ databases">
        <authorList>
            <person name="Zhou L.-Y."/>
        </authorList>
    </citation>
    <scope>NUCLEOTIDE SEQUENCE [LARGE SCALE GENOMIC DNA]</scope>
    <source>
        <strain evidence="3 4">YIM 101269</strain>
    </source>
</reference>
<evidence type="ECO:0000256" key="2">
    <source>
        <dbReference type="SAM" id="MobiDB-lite"/>
    </source>
</evidence>